<dbReference type="Gene3D" id="3.40.430.10">
    <property type="entry name" value="Dihydrofolate Reductase, subunit A"/>
    <property type="match status" value="1"/>
</dbReference>
<keyword evidence="3" id="KW-1185">Reference proteome</keyword>
<organism evidence="2 3">
    <name type="scientific">Leptospira kobayashii</name>
    <dbReference type="NCBI Taxonomy" id="1917830"/>
    <lineage>
        <taxon>Bacteria</taxon>
        <taxon>Pseudomonadati</taxon>
        <taxon>Spirochaetota</taxon>
        <taxon>Spirochaetia</taxon>
        <taxon>Leptospirales</taxon>
        <taxon>Leptospiraceae</taxon>
        <taxon>Leptospira</taxon>
    </lineage>
</organism>
<dbReference type="EMBL" id="AP025028">
    <property type="protein sequence ID" value="BDA80306.1"/>
    <property type="molecule type" value="Genomic_DNA"/>
</dbReference>
<reference evidence="2 3" key="1">
    <citation type="submission" date="2021-08" db="EMBL/GenBank/DDBJ databases">
        <title>Complete genome sequence of Leptospira kobayashii strain E30.</title>
        <authorList>
            <person name="Nakao R."/>
            <person name="Nakamura S."/>
            <person name="Masuzawa T."/>
            <person name="Koizumi N."/>
        </authorList>
    </citation>
    <scope>NUCLEOTIDE SEQUENCE [LARGE SCALE GENOMIC DNA]</scope>
    <source>
        <strain evidence="2 3">E30</strain>
    </source>
</reference>
<protein>
    <recommendedName>
        <fullName evidence="1">Bacterial bifunctional deaminase-reductase C-terminal domain-containing protein</fullName>
    </recommendedName>
</protein>
<dbReference type="Proteomes" id="UP000245263">
    <property type="component" value="Chromosome 1"/>
</dbReference>
<sequence>MRKLIFQMMVSLDGYYEGPNGEIDWHVVENEFNSYAADLLDKVDTLIFGRKTYELMASYWPTNEAATDDPTVAQRMNDLSKIVVSKTLKTADWKNTKLISDHVVEEIRNLKNLSGKDIAVFGSSDLSITLLEHGLLDEIRVFVNPILLGQGKPLFQGLKTRTNLKLTQTKTLNSGLVMLYYTPI</sequence>
<dbReference type="InterPro" id="IPR002734">
    <property type="entry name" value="RibDG_C"/>
</dbReference>
<dbReference type="Pfam" id="PF01872">
    <property type="entry name" value="RibD_C"/>
    <property type="match status" value="1"/>
</dbReference>
<accession>A0ABM7UTI4</accession>
<dbReference type="PANTHER" id="PTHR38011">
    <property type="entry name" value="DIHYDROFOLATE REDUCTASE FAMILY PROTEIN (AFU_ORTHOLOGUE AFUA_8G06820)"/>
    <property type="match status" value="1"/>
</dbReference>
<gene>
    <name evidence="2" type="ORF">LPTSP3_g32360</name>
</gene>
<evidence type="ECO:0000313" key="3">
    <source>
        <dbReference type="Proteomes" id="UP000245263"/>
    </source>
</evidence>
<dbReference type="SUPFAM" id="SSF53597">
    <property type="entry name" value="Dihydrofolate reductase-like"/>
    <property type="match status" value="1"/>
</dbReference>
<evidence type="ECO:0000259" key="1">
    <source>
        <dbReference type="Pfam" id="PF01872"/>
    </source>
</evidence>
<feature type="domain" description="Bacterial bifunctional deaminase-reductase C-terminal" evidence="1">
    <location>
        <begin position="2"/>
        <end position="177"/>
    </location>
</feature>
<dbReference type="PANTHER" id="PTHR38011:SF11">
    <property type="entry name" value="2,5-DIAMINO-6-RIBOSYLAMINO-4(3H)-PYRIMIDINONE 5'-PHOSPHATE REDUCTASE"/>
    <property type="match status" value="1"/>
</dbReference>
<dbReference type="RefSeq" id="WP_109021362.1">
    <property type="nucleotide sequence ID" value="NZ_AP025028.1"/>
</dbReference>
<dbReference type="InterPro" id="IPR050765">
    <property type="entry name" value="Riboflavin_Biosynth_HTPR"/>
</dbReference>
<evidence type="ECO:0000313" key="2">
    <source>
        <dbReference type="EMBL" id="BDA80306.1"/>
    </source>
</evidence>
<dbReference type="InterPro" id="IPR024072">
    <property type="entry name" value="DHFR-like_dom_sf"/>
</dbReference>
<proteinExistence type="predicted"/>
<name>A0ABM7UTI4_9LEPT</name>